<accession>A0ABN9SQL2</accession>
<feature type="transmembrane region" description="Helical" evidence="1">
    <location>
        <begin position="153"/>
        <end position="173"/>
    </location>
</feature>
<reference evidence="2" key="1">
    <citation type="submission" date="2023-10" db="EMBL/GenBank/DDBJ databases">
        <authorList>
            <person name="Chen Y."/>
            <person name="Shah S."/>
            <person name="Dougan E. K."/>
            <person name="Thang M."/>
            <person name="Chan C."/>
        </authorList>
    </citation>
    <scope>NUCLEOTIDE SEQUENCE [LARGE SCALE GENOMIC DNA]</scope>
</reference>
<evidence type="ECO:0000256" key="1">
    <source>
        <dbReference type="SAM" id="Phobius"/>
    </source>
</evidence>
<feature type="transmembrane region" description="Helical" evidence="1">
    <location>
        <begin position="97"/>
        <end position="119"/>
    </location>
</feature>
<feature type="transmembrane region" description="Helical" evidence="1">
    <location>
        <begin position="358"/>
        <end position="378"/>
    </location>
</feature>
<keyword evidence="1" id="KW-0812">Transmembrane</keyword>
<protein>
    <recommendedName>
        <fullName evidence="4">Acyltransferase 3 domain-containing protein</fullName>
    </recommendedName>
</protein>
<evidence type="ECO:0000313" key="3">
    <source>
        <dbReference type="Proteomes" id="UP001189429"/>
    </source>
</evidence>
<keyword evidence="1" id="KW-0472">Membrane</keyword>
<feature type="transmembrane region" description="Helical" evidence="1">
    <location>
        <begin position="125"/>
        <end position="146"/>
    </location>
</feature>
<sequence length="478" mass="55028">MPLFFYAFGNVAGKSGNKSRSCAETLRKSSSLRLFLPFLFFCLTFAPAMQYFDEEEKIDPSNPGIFHLKKNPVTWLWRFYTSSGLGKLWIFGKLDLAWLWFLPAFWVVEILSIPLFGFAERRPRWEIYCAGASVLWLGLAVLLVTCFRFSLQFALFAVAGPVCTALLTCKWPLPPYNLMPSRDTKEAKRAWIAIRVAKAIQIACNVGLVTSFGYECLDWQGGACVEGQEGIDWQGGKCVISTDSNITYAQCVKQEDCHYQWPRDQRNSYEKGYLREAVPFISLCLGFYVQGFFSQRWFRSAQYIDDIRKMPSFKFKSYRLLGFFLVAIGIMGTSTLGGVEADHYTYPIYSNTYCKGPYFGAIFVIGTWVFLSWIYPLAKAYVNCKINAWLHHYAKNSCLVVYGVHWLWLKIFVFWMVEPSVRYCKEPWSILSLFGHCPDPESGYENPLATVGILFMAKKQKLHRHKLLEVRADCRGRR</sequence>
<keyword evidence="3" id="KW-1185">Reference proteome</keyword>
<evidence type="ECO:0000313" key="2">
    <source>
        <dbReference type="EMBL" id="CAK0834195.1"/>
    </source>
</evidence>
<keyword evidence="1" id="KW-1133">Transmembrane helix</keyword>
<evidence type="ECO:0008006" key="4">
    <source>
        <dbReference type="Google" id="ProtNLM"/>
    </source>
</evidence>
<feature type="transmembrane region" description="Helical" evidence="1">
    <location>
        <begin position="34"/>
        <end position="52"/>
    </location>
</feature>
<dbReference type="Proteomes" id="UP001189429">
    <property type="component" value="Unassembled WGS sequence"/>
</dbReference>
<name>A0ABN9SQL2_9DINO</name>
<proteinExistence type="predicted"/>
<gene>
    <name evidence="2" type="ORF">PCOR1329_LOCUS31674</name>
</gene>
<organism evidence="2 3">
    <name type="scientific">Prorocentrum cordatum</name>
    <dbReference type="NCBI Taxonomy" id="2364126"/>
    <lineage>
        <taxon>Eukaryota</taxon>
        <taxon>Sar</taxon>
        <taxon>Alveolata</taxon>
        <taxon>Dinophyceae</taxon>
        <taxon>Prorocentrales</taxon>
        <taxon>Prorocentraceae</taxon>
        <taxon>Prorocentrum</taxon>
    </lineage>
</organism>
<feature type="transmembrane region" description="Helical" evidence="1">
    <location>
        <begin position="318"/>
        <end position="338"/>
    </location>
</feature>
<dbReference type="EMBL" id="CAUYUJ010012558">
    <property type="protein sequence ID" value="CAK0834195.1"/>
    <property type="molecule type" value="Genomic_DNA"/>
</dbReference>
<comment type="caution">
    <text evidence="2">The sequence shown here is derived from an EMBL/GenBank/DDBJ whole genome shotgun (WGS) entry which is preliminary data.</text>
</comment>
<feature type="transmembrane region" description="Helical" evidence="1">
    <location>
        <begin position="399"/>
        <end position="417"/>
    </location>
</feature>